<dbReference type="Proteomes" id="UP000835052">
    <property type="component" value="Unassembled WGS sequence"/>
</dbReference>
<organism evidence="2 3">
    <name type="scientific">Caenorhabditis auriculariae</name>
    <dbReference type="NCBI Taxonomy" id="2777116"/>
    <lineage>
        <taxon>Eukaryota</taxon>
        <taxon>Metazoa</taxon>
        <taxon>Ecdysozoa</taxon>
        <taxon>Nematoda</taxon>
        <taxon>Chromadorea</taxon>
        <taxon>Rhabditida</taxon>
        <taxon>Rhabditina</taxon>
        <taxon>Rhabditomorpha</taxon>
        <taxon>Rhabditoidea</taxon>
        <taxon>Rhabditidae</taxon>
        <taxon>Peloderinae</taxon>
        <taxon>Caenorhabditis</taxon>
    </lineage>
</organism>
<evidence type="ECO:0000313" key="3">
    <source>
        <dbReference type="Proteomes" id="UP000835052"/>
    </source>
</evidence>
<keyword evidence="1" id="KW-0732">Signal</keyword>
<proteinExistence type="predicted"/>
<reference evidence="2" key="1">
    <citation type="submission" date="2020-10" db="EMBL/GenBank/DDBJ databases">
        <authorList>
            <person name="Kikuchi T."/>
        </authorList>
    </citation>
    <scope>NUCLEOTIDE SEQUENCE</scope>
    <source>
        <strain evidence="2">NKZ352</strain>
    </source>
</reference>
<protein>
    <submittedName>
        <fullName evidence="2">Uncharacterized protein</fullName>
    </submittedName>
</protein>
<accession>A0A8S1HEV5</accession>
<keyword evidence="3" id="KW-1185">Reference proteome</keyword>
<gene>
    <name evidence="2" type="ORF">CAUJ_LOCUS7749</name>
</gene>
<evidence type="ECO:0000256" key="1">
    <source>
        <dbReference type="SAM" id="SignalP"/>
    </source>
</evidence>
<dbReference type="AlphaFoldDB" id="A0A8S1HEV5"/>
<name>A0A8S1HEV5_9PELO</name>
<dbReference type="OrthoDB" id="5832308at2759"/>
<dbReference type="EMBL" id="CAJGYM010000023">
    <property type="protein sequence ID" value="CAD6191830.1"/>
    <property type="molecule type" value="Genomic_DNA"/>
</dbReference>
<sequence length="175" mass="20037">MFAVALLPLVAALGGKPFVGVRQNVTGKNYALISLCDDIPLKPSTINVSLVLKSEDFEHTIHFRHSKEPILLTEEVSPNVSELFLTAEASPEVYSIQKVTVRIGAVLYKLHLNQECDEEDYFMTSPTAQTFWSRRLECERKDVYCDDRRDEFLGCEPVFVYHMNWRRGATRRNPV</sequence>
<feature type="signal peptide" evidence="1">
    <location>
        <begin position="1"/>
        <end position="15"/>
    </location>
</feature>
<comment type="caution">
    <text evidence="2">The sequence shown here is derived from an EMBL/GenBank/DDBJ whole genome shotgun (WGS) entry which is preliminary data.</text>
</comment>
<feature type="chain" id="PRO_5035753648" evidence="1">
    <location>
        <begin position="16"/>
        <end position="175"/>
    </location>
</feature>
<evidence type="ECO:0000313" key="2">
    <source>
        <dbReference type="EMBL" id="CAD6191830.1"/>
    </source>
</evidence>